<evidence type="ECO:0000313" key="2">
    <source>
        <dbReference type="EMBL" id="KAG7097855.1"/>
    </source>
</evidence>
<feature type="compositionally biased region" description="Basic and acidic residues" evidence="1">
    <location>
        <begin position="104"/>
        <end position="116"/>
    </location>
</feature>
<sequence>MFMGPKKKSKKVISTSSSWYPPCKSKSWSTMRLTSTFSVLVTVALFLVQASAMPMQRANGAVEWFNDAAPGPSSHNVHDWGHKRSEPGLAEEGGEYPASFTADTSDRDLKRDDPNGAHEPYNDGFKVSRA</sequence>
<comment type="caution">
    <text evidence="2">The sequence shown here is derived from an EMBL/GenBank/DDBJ whole genome shotgun (WGS) entry which is preliminary data.</text>
</comment>
<reference evidence="2" key="1">
    <citation type="journal article" date="2021" name="Genome Biol. Evol.">
        <title>The assembled and annotated genome of the fairy-ring fungus Marasmius oreades.</title>
        <authorList>
            <person name="Hiltunen M."/>
            <person name="Ament-Velasquez S.L."/>
            <person name="Johannesson H."/>
        </authorList>
    </citation>
    <scope>NUCLEOTIDE SEQUENCE</scope>
    <source>
        <strain evidence="2">03SP1</strain>
    </source>
</reference>
<evidence type="ECO:0000313" key="3">
    <source>
        <dbReference type="Proteomes" id="UP001049176"/>
    </source>
</evidence>
<organism evidence="2 3">
    <name type="scientific">Marasmius oreades</name>
    <name type="common">fairy-ring Marasmius</name>
    <dbReference type="NCBI Taxonomy" id="181124"/>
    <lineage>
        <taxon>Eukaryota</taxon>
        <taxon>Fungi</taxon>
        <taxon>Dikarya</taxon>
        <taxon>Basidiomycota</taxon>
        <taxon>Agaricomycotina</taxon>
        <taxon>Agaricomycetes</taxon>
        <taxon>Agaricomycetidae</taxon>
        <taxon>Agaricales</taxon>
        <taxon>Marasmiineae</taxon>
        <taxon>Marasmiaceae</taxon>
        <taxon>Marasmius</taxon>
    </lineage>
</organism>
<keyword evidence="3" id="KW-1185">Reference proteome</keyword>
<feature type="compositionally biased region" description="Basic and acidic residues" evidence="1">
    <location>
        <begin position="76"/>
        <end position="86"/>
    </location>
</feature>
<dbReference type="Proteomes" id="UP001049176">
    <property type="component" value="Chromosome 2"/>
</dbReference>
<name>A0A9P7V022_9AGAR</name>
<evidence type="ECO:0000256" key="1">
    <source>
        <dbReference type="SAM" id="MobiDB-lite"/>
    </source>
</evidence>
<dbReference type="AlphaFoldDB" id="A0A9P7V022"/>
<dbReference type="RefSeq" id="XP_043014325.1">
    <property type="nucleotide sequence ID" value="XM_043149717.1"/>
</dbReference>
<gene>
    <name evidence="2" type="ORF">E1B28_005169</name>
</gene>
<proteinExistence type="predicted"/>
<dbReference type="KEGG" id="more:E1B28_005169"/>
<dbReference type="EMBL" id="CM032182">
    <property type="protein sequence ID" value="KAG7097855.1"/>
    <property type="molecule type" value="Genomic_DNA"/>
</dbReference>
<accession>A0A9P7V022</accession>
<dbReference type="GeneID" id="66074245"/>
<feature type="region of interest" description="Disordered" evidence="1">
    <location>
        <begin position="72"/>
        <end position="130"/>
    </location>
</feature>
<protein>
    <submittedName>
        <fullName evidence="2">Uncharacterized protein</fullName>
    </submittedName>
</protein>